<evidence type="ECO:0000313" key="1">
    <source>
        <dbReference type="EMBL" id="NSL88362.1"/>
    </source>
</evidence>
<accession>A0A3S1AX81</accession>
<gene>
    <name evidence="1" type="ORF">ECE50_016100</name>
</gene>
<dbReference type="Proteomes" id="UP000281028">
    <property type="component" value="Unassembled WGS sequence"/>
</dbReference>
<dbReference type="AlphaFoldDB" id="A0A3S1AX81"/>
<comment type="caution">
    <text evidence="1">The sequence shown here is derived from an EMBL/GenBank/DDBJ whole genome shotgun (WGS) entry which is preliminary data.</text>
</comment>
<keyword evidence="2" id="KW-1185">Reference proteome</keyword>
<organism evidence="1 2">
    <name type="scientific">Chitinophaga solisilvae</name>
    <dbReference type="NCBI Taxonomy" id="1233460"/>
    <lineage>
        <taxon>Bacteria</taxon>
        <taxon>Pseudomonadati</taxon>
        <taxon>Bacteroidota</taxon>
        <taxon>Chitinophagia</taxon>
        <taxon>Chitinophagales</taxon>
        <taxon>Chitinophagaceae</taxon>
        <taxon>Chitinophaga</taxon>
    </lineage>
</organism>
<evidence type="ECO:0000313" key="2">
    <source>
        <dbReference type="Proteomes" id="UP000281028"/>
    </source>
</evidence>
<proteinExistence type="predicted"/>
<dbReference type="OrthoDB" id="1447802at2"/>
<name>A0A3S1AX81_9BACT</name>
<sequence>MRKLFDPFFTGYCLLWVIIHVCRRLHYPVPLLNGHLTDFTAIPAIAHLAVTITRIYIVKDNHYSYPLRYLIFMAAYISVVFEWVIPRFSSRYTGDVWDVAAYFAGSLFYYFVHARSGKQPAGVTR</sequence>
<reference evidence="1" key="1">
    <citation type="submission" date="2020-05" db="EMBL/GenBank/DDBJ databases">
        <title>Chitinophaga laudate sp. nov., isolated from a tropical peat swamp.</title>
        <authorList>
            <person name="Goh C.B.S."/>
            <person name="Lee M.S."/>
            <person name="Parimannan S."/>
            <person name="Pasbakhsh P."/>
            <person name="Yule C.M."/>
            <person name="Rajandas H."/>
            <person name="Loke S."/>
            <person name="Croft L."/>
            <person name="Tan J.B.L."/>
        </authorList>
    </citation>
    <scope>NUCLEOTIDE SEQUENCE</scope>
    <source>
        <strain evidence="1">Mgbs1</strain>
    </source>
</reference>
<protein>
    <submittedName>
        <fullName evidence="1">Uncharacterized protein</fullName>
    </submittedName>
</protein>
<dbReference type="EMBL" id="RIAR02000001">
    <property type="protein sequence ID" value="NSL88362.1"/>
    <property type="molecule type" value="Genomic_DNA"/>
</dbReference>